<dbReference type="OrthoDB" id="9808633at2"/>
<dbReference type="RefSeq" id="WP_124705271.1">
    <property type="nucleotide sequence ID" value="NZ_BGOW01000020.1"/>
</dbReference>
<evidence type="ECO:0000313" key="2">
    <source>
        <dbReference type="EMBL" id="GBL46485.1"/>
    </source>
</evidence>
<dbReference type="PANTHER" id="PTHR48090:SF7">
    <property type="entry name" value="RFBJ PROTEIN"/>
    <property type="match status" value="1"/>
</dbReference>
<protein>
    <submittedName>
        <fullName evidence="2">Glycosyl transferase</fullName>
    </submittedName>
</protein>
<dbReference type="CDD" id="cd04179">
    <property type="entry name" value="DPM_DPG-synthase_like"/>
    <property type="match status" value="1"/>
</dbReference>
<feature type="domain" description="Glycosyltransferase 2-like" evidence="1">
    <location>
        <begin position="10"/>
        <end position="142"/>
    </location>
</feature>
<dbReference type="Gene3D" id="3.90.550.10">
    <property type="entry name" value="Spore Coat Polysaccharide Biosynthesis Protein SpsA, Chain A"/>
    <property type="match status" value="1"/>
</dbReference>
<evidence type="ECO:0000313" key="3">
    <source>
        <dbReference type="Proteomes" id="UP000286806"/>
    </source>
</evidence>
<dbReference type="SUPFAM" id="SSF53448">
    <property type="entry name" value="Nucleotide-diphospho-sugar transferases"/>
    <property type="match status" value="1"/>
</dbReference>
<dbReference type="InterPro" id="IPR050256">
    <property type="entry name" value="Glycosyltransferase_2"/>
</dbReference>
<dbReference type="GO" id="GO:0016740">
    <property type="term" value="F:transferase activity"/>
    <property type="evidence" value="ECO:0007669"/>
    <property type="project" value="UniProtKB-KW"/>
</dbReference>
<evidence type="ECO:0000259" key="1">
    <source>
        <dbReference type="Pfam" id="PF00535"/>
    </source>
</evidence>
<dbReference type="Proteomes" id="UP000286806">
    <property type="component" value="Unassembled WGS sequence"/>
</dbReference>
<dbReference type="EMBL" id="BGOW01000020">
    <property type="protein sequence ID" value="GBL46485.1"/>
    <property type="molecule type" value="Genomic_DNA"/>
</dbReference>
<sequence>MIAASTTHLVLIPSYNPGAKVYETVRAARQYWTPVWVVVDGSNDGSAEGLLAMAAADAGLHVIILPRNQGKGAAVLHGLEQAAAAGFSHVLTMDSDGQHPPERIPAFMAESARQPAAMILGVPVFDASAPGLRVKGRRVSNWWANLETLWAGIGDSLFGFRVYPVAALRQVMRHQPWMRHFDFDPEAVVRLCWRGVRPVNLPAPVRYYRAEEGGVSHFRYLRDNVLLSWMHTRLFLGFVLRLPVLLMRRALGRI</sequence>
<dbReference type="AlphaFoldDB" id="A0A401JFS1"/>
<comment type="caution">
    <text evidence="2">The sequence shown here is derived from an EMBL/GenBank/DDBJ whole genome shotgun (WGS) entry which is preliminary data.</text>
</comment>
<dbReference type="InterPro" id="IPR029044">
    <property type="entry name" value="Nucleotide-diphossugar_trans"/>
</dbReference>
<gene>
    <name evidence="2" type="ORF">SFMTTN_2299</name>
</gene>
<keyword evidence="3" id="KW-1185">Reference proteome</keyword>
<keyword evidence="2" id="KW-0808">Transferase</keyword>
<name>A0A401JFS1_9PROT</name>
<organism evidence="2 3">
    <name type="scientific">Sulfuriferula multivorans</name>
    <dbReference type="NCBI Taxonomy" id="1559896"/>
    <lineage>
        <taxon>Bacteria</taxon>
        <taxon>Pseudomonadati</taxon>
        <taxon>Pseudomonadota</taxon>
        <taxon>Betaproteobacteria</taxon>
        <taxon>Nitrosomonadales</taxon>
        <taxon>Sulfuricellaceae</taxon>
        <taxon>Sulfuriferula</taxon>
    </lineage>
</organism>
<accession>A0A401JFS1</accession>
<dbReference type="PANTHER" id="PTHR48090">
    <property type="entry name" value="UNDECAPRENYL-PHOSPHATE 4-DEOXY-4-FORMAMIDO-L-ARABINOSE TRANSFERASE-RELATED"/>
    <property type="match status" value="1"/>
</dbReference>
<dbReference type="InterPro" id="IPR001173">
    <property type="entry name" value="Glyco_trans_2-like"/>
</dbReference>
<proteinExistence type="predicted"/>
<reference evidence="2 3" key="1">
    <citation type="journal article" date="2019" name="Front. Microbiol.">
        <title>Genomes of Neutrophilic Sulfur-Oxidizing Chemolithoautotrophs Representing 9 Proteobacterial Species From 8 Genera.</title>
        <authorList>
            <person name="Watanabe T."/>
            <person name="Kojima H."/>
            <person name="Umezawa K."/>
            <person name="Hori C."/>
            <person name="Takasuka T.E."/>
            <person name="Kato Y."/>
            <person name="Fukui M."/>
        </authorList>
    </citation>
    <scope>NUCLEOTIDE SEQUENCE [LARGE SCALE GENOMIC DNA]</scope>
    <source>
        <strain evidence="2 3">TTN</strain>
    </source>
</reference>
<dbReference type="Pfam" id="PF00535">
    <property type="entry name" value="Glycos_transf_2"/>
    <property type="match status" value="1"/>
</dbReference>